<gene>
    <name evidence="3" type="ORF">GOQ30_05885</name>
</gene>
<dbReference type="AlphaFoldDB" id="A0A6I4IG68"/>
<reference evidence="4" key="1">
    <citation type="submission" date="2019-05" db="EMBL/GenBank/DDBJ databases">
        <title>Flavobacterium profundi sp. nov., isolated from a deep-sea seamount.</title>
        <authorList>
            <person name="Zhang D.-C."/>
        </authorList>
    </citation>
    <scope>NUCLEOTIDE SEQUENCE [LARGE SCALE GENOMIC DNA]</scope>
    <source>
        <strain evidence="4">TP390</strain>
    </source>
</reference>
<dbReference type="Pfam" id="PF01569">
    <property type="entry name" value="PAP2"/>
    <property type="match status" value="1"/>
</dbReference>
<evidence type="ECO:0000313" key="4">
    <source>
        <dbReference type="Proteomes" id="UP000431264"/>
    </source>
</evidence>
<feature type="domain" description="Phosphatidic acid phosphatase type 2/haloperoxidase" evidence="2">
    <location>
        <begin position="60"/>
        <end position="174"/>
    </location>
</feature>
<feature type="transmembrane region" description="Helical" evidence="1">
    <location>
        <begin position="26"/>
        <end position="47"/>
    </location>
</feature>
<proteinExistence type="predicted"/>
<dbReference type="RefSeq" id="WP_140997088.1">
    <property type="nucleotide sequence ID" value="NZ_VDCZ01000003.1"/>
</dbReference>
<protein>
    <submittedName>
        <fullName evidence="3">Phosphatase PAP2 family protein</fullName>
    </submittedName>
</protein>
<organism evidence="3 4">
    <name type="scientific">Flavobacterium profundi</name>
    <dbReference type="NCBI Taxonomy" id="1774945"/>
    <lineage>
        <taxon>Bacteria</taxon>
        <taxon>Pseudomonadati</taxon>
        <taxon>Bacteroidota</taxon>
        <taxon>Flavobacteriia</taxon>
        <taxon>Flavobacteriales</taxon>
        <taxon>Flavobacteriaceae</taxon>
        <taxon>Flavobacterium</taxon>
    </lineage>
</organism>
<evidence type="ECO:0000313" key="3">
    <source>
        <dbReference type="EMBL" id="MVO08693.1"/>
    </source>
</evidence>
<feature type="transmembrane region" description="Helical" evidence="1">
    <location>
        <begin position="159"/>
        <end position="180"/>
    </location>
</feature>
<sequence length="191" mass="22624">MLEHIVSLDKELFVFLNGLGSDKYDAFWLIITKQFNWTPYFLLLLFILQRKIGWKNLGIALLFIALLIAFTDQTTNLFKYYFQRLRPCNDLEIKGIIRIVKHSDTLSFFSGHASSSCASMTFLFLILRKYYKYAFVIYLFPLVFAYSRIYLGLHFPLDILVGYTYGLLTGIAFYKLYVYFLRKYFPSYIND</sequence>
<dbReference type="EMBL" id="WQLW01000003">
    <property type="protein sequence ID" value="MVO08693.1"/>
    <property type="molecule type" value="Genomic_DNA"/>
</dbReference>
<dbReference type="SUPFAM" id="SSF48317">
    <property type="entry name" value="Acid phosphatase/Vanadium-dependent haloperoxidase"/>
    <property type="match status" value="1"/>
</dbReference>
<dbReference type="PANTHER" id="PTHR14969:SF13">
    <property type="entry name" value="AT30094P"/>
    <property type="match status" value="1"/>
</dbReference>
<dbReference type="Proteomes" id="UP000431264">
    <property type="component" value="Unassembled WGS sequence"/>
</dbReference>
<dbReference type="InterPro" id="IPR000326">
    <property type="entry name" value="PAP2/HPO"/>
</dbReference>
<keyword evidence="1" id="KW-1133">Transmembrane helix</keyword>
<name>A0A6I4IG68_9FLAO</name>
<dbReference type="SMART" id="SM00014">
    <property type="entry name" value="acidPPc"/>
    <property type="match status" value="1"/>
</dbReference>
<dbReference type="PANTHER" id="PTHR14969">
    <property type="entry name" value="SPHINGOSINE-1-PHOSPHATE PHOSPHOHYDROLASE"/>
    <property type="match status" value="1"/>
</dbReference>
<dbReference type="InterPro" id="IPR036938">
    <property type="entry name" value="PAP2/HPO_sf"/>
</dbReference>
<feature type="transmembrane region" description="Helical" evidence="1">
    <location>
        <begin position="54"/>
        <end position="71"/>
    </location>
</feature>
<dbReference type="OrthoDB" id="9789113at2"/>
<keyword evidence="1" id="KW-0812">Transmembrane</keyword>
<evidence type="ECO:0000256" key="1">
    <source>
        <dbReference type="SAM" id="Phobius"/>
    </source>
</evidence>
<feature type="transmembrane region" description="Helical" evidence="1">
    <location>
        <begin position="108"/>
        <end position="127"/>
    </location>
</feature>
<feature type="transmembrane region" description="Helical" evidence="1">
    <location>
        <begin position="134"/>
        <end position="153"/>
    </location>
</feature>
<keyword evidence="1" id="KW-0472">Membrane</keyword>
<evidence type="ECO:0000259" key="2">
    <source>
        <dbReference type="SMART" id="SM00014"/>
    </source>
</evidence>
<dbReference type="Gene3D" id="1.20.144.10">
    <property type="entry name" value="Phosphatidic acid phosphatase type 2/haloperoxidase"/>
    <property type="match status" value="1"/>
</dbReference>
<accession>A0A6I4IG68</accession>
<keyword evidence="4" id="KW-1185">Reference proteome</keyword>
<comment type="caution">
    <text evidence="3">The sequence shown here is derived from an EMBL/GenBank/DDBJ whole genome shotgun (WGS) entry which is preliminary data.</text>
</comment>